<dbReference type="GO" id="GO:0008470">
    <property type="term" value="F:3-methylbutanoyl-CoA dehydrogenase activity"/>
    <property type="evidence" value="ECO:0007669"/>
    <property type="project" value="TreeGrafter"/>
</dbReference>
<dbReference type="Pfam" id="PF08028">
    <property type="entry name" value="Acyl-CoA_dh_2"/>
    <property type="match status" value="1"/>
</dbReference>
<keyword evidence="1" id="KW-0560">Oxidoreductase</keyword>
<dbReference type="InterPro" id="IPR009100">
    <property type="entry name" value="AcylCoA_DH/oxidase_NM_dom_sf"/>
</dbReference>
<protein>
    <submittedName>
        <fullName evidence="4">Alkylation response protein AidB-like acyl-CoA dehydrogenase</fullName>
    </submittedName>
</protein>
<name>A0A3D9ZCU2_9ACTN</name>
<accession>A0A3D9ZCU2</accession>
<dbReference type="PANTHER" id="PTHR43884:SF12">
    <property type="entry name" value="ISOVALERYL-COA DEHYDROGENASE, MITOCHONDRIAL-RELATED"/>
    <property type="match status" value="1"/>
</dbReference>
<evidence type="ECO:0000313" key="5">
    <source>
        <dbReference type="Proteomes" id="UP000256913"/>
    </source>
</evidence>
<dbReference type="AlphaFoldDB" id="A0A3D9ZCU2"/>
<dbReference type="InterPro" id="IPR037069">
    <property type="entry name" value="AcylCoA_DH/ox_N_sf"/>
</dbReference>
<dbReference type="InterPro" id="IPR036250">
    <property type="entry name" value="AcylCo_DH-like_C"/>
</dbReference>
<dbReference type="Gene3D" id="2.40.110.10">
    <property type="entry name" value="Butyryl-CoA Dehydrogenase, subunit A, domain 2"/>
    <property type="match status" value="1"/>
</dbReference>
<dbReference type="InterPro" id="IPR046373">
    <property type="entry name" value="Acyl-CoA_Oxase/DH_mid-dom_sf"/>
</dbReference>
<dbReference type="Gene3D" id="1.10.540.10">
    <property type="entry name" value="Acyl-CoA dehydrogenase/oxidase, N-terminal domain"/>
    <property type="match status" value="1"/>
</dbReference>
<keyword evidence="5" id="KW-1185">Reference proteome</keyword>
<evidence type="ECO:0000259" key="3">
    <source>
        <dbReference type="Pfam" id="PF08028"/>
    </source>
</evidence>
<proteinExistence type="predicted"/>
<comment type="caution">
    <text evidence="4">The sequence shown here is derived from an EMBL/GenBank/DDBJ whole genome shotgun (WGS) entry which is preliminary data.</text>
</comment>
<gene>
    <name evidence="4" type="ORF">DFJ67_1093</name>
</gene>
<organism evidence="4 5">
    <name type="scientific">Asanoa ferruginea</name>
    <dbReference type="NCBI Taxonomy" id="53367"/>
    <lineage>
        <taxon>Bacteria</taxon>
        <taxon>Bacillati</taxon>
        <taxon>Actinomycetota</taxon>
        <taxon>Actinomycetes</taxon>
        <taxon>Micromonosporales</taxon>
        <taxon>Micromonosporaceae</taxon>
        <taxon>Asanoa</taxon>
    </lineage>
</organism>
<evidence type="ECO:0000256" key="1">
    <source>
        <dbReference type="ARBA" id="ARBA00023002"/>
    </source>
</evidence>
<dbReference type="InterPro" id="IPR013107">
    <property type="entry name" value="Acyl-CoA_DH_C"/>
</dbReference>
<dbReference type="PIRSF" id="PIRSF016578">
    <property type="entry name" value="HsaA"/>
    <property type="match status" value="1"/>
</dbReference>
<reference evidence="4 5" key="1">
    <citation type="submission" date="2018-08" db="EMBL/GenBank/DDBJ databases">
        <title>Sequencing the genomes of 1000 actinobacteria strains.</title>
        <authorList>
            <person name="Klenk H.-P."/>
        </authorList>
    </citation>
    <scope>NUCLEOTIDE SEQUENCE [LARGE SCALE GENOMIC DNA]</scope>
    <source>
        <strain evidence="4 5">DSM 44099</strain>
    </source>
</reference>
<dbReference type="EMBL" id="QUMQ01000001">
    <property type="protein sequence ID" value="REF95141.1"/>
    <property type="molecule type" value="Genomic_DNA"/>
</dbReference>
<dbReference type="Gene3D" id="1.20.140.10">
    <property type="entry name" value="Butyryl-CoA Dehydrogenase, subunit A, domain 3"/>
    <property type="match status" value="1"/>
</dbReference>
<evidence type="ECO:0000313" key="4">
    <source>
        <dbReference type="EMBL" id="REF95141.1"/>
    </source>
</evidence>
<dbReference type="GO" id="GO:0050660">
    <property type="term" value="F:flavin adenine dinucleotide binding"/>
    <property type="evidence" value="ECO:0007669"/>
    <property type="project" value="InterPro"/>
</dbReference>
<dbReference type="Pfam" id="PF02771">
    <property type="entry name" value="Acyl-CoA_dh_N"/>
    <property type="match status" value="1"/>
</dbReference>
<dbReference type="InterPro" id="IPR013786">
    <property type="entry name" value="AcylCoA_DH/ox_N"/>
</dbReference>
<evidence type="ECO:0000259" key="2">
    <source>
        <dbReference type="Pfam" id="PF02771"/>
    </source>
</evidence>
<dbReference type="SUPFAM" id="SSF47203">
    <property type="entry name" value="Acyl-CoA dehydrogenase C-terminal domain-like"/>
    <property type="match status" value="1"/>
</dbReference>
<dbReference type="SUPFAM" id="SSF56645">
    <property type="entry name" value="Acyl-CoA dehydrogenase NM domain-like"/>
    <property type="match status" value="1"/>
</dbReference>
<feature type="domain" description="Acyl-CoA dehydrogenase/oxidase N-terminal" evidence="2">
    <location>
        <begin position="16"/>
        <end position="88"/>
    </location>
</feature>
<dbReference type="GO" id="GO:0006552">
    <property type="term" value="P:L-leucine catabolic process"/>
    <property type="evidence" value="ECO:0007669"/>
    <property type="project" value="TreeGrafter"/>
</dbReference>
<dbReference type="PANTHER" id="PTHR43884">
    <property type="entry name" value="ACYL-COA DEHYDROGENASE"/>
    <property type="match status" value="1"/>
</dbReference>
<dbReference type="Proteomes" id="UP000256913">
    <property type="component" value="Unassembled WGS sequence"/>
</dbReference>
<feature type="domain" description="Acyl-CoA dehydrogenase C-terminal" evidence="3">
    <location>
        <begin position="228"/>
        <end position="357"/>
    </location>
</feature>
<dbReference type="RefSeq" id="WP_170215748.1">
    <property type="nucleotide sequence ID" value="NZ_BONB01000095.1"/>
</dbReference>
<sequence>MSDLTVDDLPEALRPAIEKYRDEAAETRRIPAELLDQLRSAGAFRLTTPRELGGFELPLASVLDVLDRLGRIDGPVAWVVWNLNWGFSAAILPESGMRRIGPDALIANSGQPGRLVADGPGYRLSGRWKIVSGIESADWVALLSIVFDGDQPRMTPAGPDVRICWVPRADVTVLDTWQVTGMRGTNSNTVVAEDVPVPADLVVPFTVTPHIDRPAYRVPLIHLVFPGCAAVLLGMAQAAVDEVAALAAGKVGMDGAPLTGQPRLQAAVGRATAQVGAARLLLLDAARELDRTATAGREATDAQRGLLRGAISFAAESSREVLRTMYEAGSSDPLYESSRLGRIVRDGQAAAQHANLSAAHYELAGRTRLGLPPNALFV</sequence>